<evidence type="ECO:0000313" key="7">
    <source>
        <dbReference type="EMBL" id="CAG5097797.1"/>
    </source>
</evidence>
<name>A0A8J2HMG0_COTCN</name>
<dbReference type="AlphaFoldDB" id="A0A8J2HMG0"/>
<dbReference type="FunFam" id="3.30.160.60:FF:000110">
    <property type="entry name" value="Zinc finger protein-like"/>
    <property type="match status" value="1"/>
</dbReference>
<feature type="domain" description="C2H2-type" evidence="6">
    <location>
        <begin position="122"/>
        <end position="150"/>
    </location>
</feature>
<evidence type="ECO:0000259" key="6">
    <source>
        <dbReference type="PROSITE" id="PS50157"/>
    </source>
</evidence>
<dbReference type="SMART" id="SM00355">
    <property type="entry name" value="ZnF_C2H2"/>
    <property type="match status" value="4"/>
</dbReference>
<keyword evidence="4" id="KW-0862">Zinc</keyword>
<comment type="caution">
    <text evidence="7">The sequence shown here is derived from an EMBL/GenBank/DDBJ whole genome shotgun (WGS) entry which is preliminary data.</text>
</comment>
<keyword evidence="8" id="KW-1185">Reference proteome</keyword>
<proteinExistence type="predicted"/>
<dbReference type="PROSITE" id="PS50157">
    <property type="entry name" value="ZINC_FINGER_C2H2_2"/>
    <property type="match status" value="4"/>
</dbReference>
<dbReference type="EMBL" id="CAJNRD030001121">
    <property type="protein sequence ID" value="CAG5097797.1"/>
    <property type="molecule type" value="Genomic_DNA"/>
</dbReference>
<evidence type="ECO:0000256" key="4">
    <source>
        <dbReference type="ARBA" id="ARBA00022833"/>
    </source>
</evidence>
<dbReference type="GO" id="GO:0008270">
    <property type="term" value="F:zinc ion binding"/>
    <property type="evidence" value="ECO:0007669"/>
    <property type="project" value="UniProtKB-KW"/>
</dbReference>
<dbReference type="Proteomes" id="UP000786811">
    <property type="component" value="Unassembled WGS sequence"/>
</dbReference>
<protein>
    <submittedName>
        <fullName evidence="7">Similar to ZNF275: Zinc finger protein 275 (Homo sapiens)</fullName>
    </submittedName>
</protein>
<dbReference type="SUPFAM" id="SSF57667">
    <property type="entry name" value="beta-beta-alpha zinc fingers"/>
    <property type="match status" value="2"/>
</dbReference>
<gene>
    <name evidence="7" type="ORF">HICCMSTLAB_LOCUS8882</name>
</gene>
<keyword evidence="3 5" id="KW-0863">Zinc-finger</keyword>
<evidence type="ECO:0000256" key="1">
    <source>
        <dbReference type="ARBA" id="ARBA00022723"/>
    </source>
</evidence>
<organism evidence="7 8">
    <name type="scientific">Cotesia congregata</name>
    <name type="common">Parasitoid wasp</name>
    <name type="synonym">Apanteles congregatus</name>
    <dbReference type="NCBI Taxonomy" id="51543"/>
    <lineage>
        <taxon>Eukaryota</taxon>
        <taxon>Metazoa</taxon>
        <taxon>Ecdysozoa</taxon>
        <taxon>Arthropoda</taxon>
        <taxon>Hexapoda</taxon>
        <taxon>Insecta</taxon>
        <taxon>Pterygota</taxon>
        <taxon>Neoptera</taxon>
        <taxon>Endopterygota</taxon>
        <taxon>Hymenoptera</taxon>
        <taxon>Apocrita</taxon>
        <taxon>Ichneumonoidea</taxon>
        <taxon>Braconidae</taxon>
        <taxon>Microgastrinae</taxon>
        <taxon>Cotesia</taxon>
    </lineage>
</organism>
<dbReference type="InterPro" id="IPR036236">
    <property type="entry name" value="Znf_C2H2_sf"/>
</dbReference>
<dbReference type="InterPro" id="IPR013087">
    <property type="entry name" value="Znf_C2H2_type"/>
</dbReference>
<feature type="domain" description="C2H2-type" evidence="6">
    <location>
        <begin position="93"/>
        <end position="120"/>
    </location>
</feature>
<evidence type="ECO:0000256" key="2">
    <source>
        <dbReference type="ARBA" id="ARBA00022737"/>
    </source>
</evidence>
<dbReference type="Pfam" id="PF00096">
    <property type="entry name" value="zf-C2H2"/>
    <property type="match status" value="3"/>
</dbReference>
<sequence>MWNHLAICGKEPQFPCETCGIRFKHKHHLTRHLKNSSKNWSCQQCGKSYYWRGSLMNHIRVECDLFWNTMEGYETGTSEEKKTYQFYDPNYQYTCQRCGKSYKSAGSLSRHRHYECGIEPKEKCNLCGKKFPHRFKLTRHMVSCKAKQKFDWRLGQ</sequence>
<keyword evidence="2" id="KW-0677">Repeat</keyword>
<dbReference type="GO" id="GO:0000977">
    <property type="term" value="F:RNA polymerase II transcription regulatory region sequence-specific DNA binding"/>
    <property type="evidence" value="ECO:0007669"/>
    <property type="project" value="TreeGrafter"/>
</dbReference>
<reference evidence="7" key="1">
    <citation type="submission" date="2021-04" db="EMBL/GenBank/DDBJ databases">
        <authorList>
            <person name="Chebbi M.A.C M."/>
        </authorList>
    </citation>
    <scope>NUCLEOTIDE SEQUENCE</scope>
</reference>
<keyword evidence="1" id="KW-0479">Metal-binding</keyword>
<dbReference type="GO" id="GO:0000981">
    <property type="term" value="F:DNA-binding transcription factor activity, RNA polymerase II-specific"/>
    <property type="evidence" value="ECO:0007669"/>
    <property type="project" value="TreeGrafter"/>
</dbReference>
<evidence type="ECO:0000256" key="3">
    <source>
        <dbReference type="ARBA" id="ARBA00022771"/>
    </source>
</evidence>
<dbReference type="PANTHER" id="PTHR24409">
    <property type="entry name" value="ZINC FINGER PROTEIN 142"/>
    <property type="match status" value="1"/>
</dbReference>
<dbReference type="OrthoDB" id="10004641at2759"/>
<feature type="domain" description="C2H2-type" evidence="6">
    <location>
        <begin position="40"/>
        <end position="61"/>
    </location>
</feature>
<dbReference type="GO" id="GO:0005634">
    <property type="term" value="C:nucleus"/>
    <property type="evidence" value="ECO:0007669"/>
    <property type="project" value="TreeGrafter"/>
</dbReference>
<evidence type="ECO:0000313" key="8">
    <source>
        <dbReference type="Proteomes" id="UP000786811"/>
    </source>
</evidence>
<accession>A0A8J2HMG0</accession>
<evidence type="ECO:0000256" key="5">
    <source>
        <dbReference type="PROSITE-ProRule" id="PRU00042"/>
    </source>
</evidence>
<dbReference type="Gene3D" id="3.30.160.60">
    <property type="entry name" value="Classic Zinc Finger"/>
    <property type="match status" value="2"/>
</dbReference>
<dbReference type="PANTHER" id="PTHR24409:SF295">
    <property type="entry name" value="AZ2-RELATED"/>
    <property type="match status" value="1"/>
</dbReference>
<feature type="domain" description="C2H2-type" evidence="6">
    <location>
        <begin position="14"/>
        <end position="41"/>
    </location>
</feature>